<comment type="similarity">
    <text evidence="1">Belongs to the adenomatous polyposis coli (APC) family.</text>
</comment>
<dbReference type="GO" id="GO:0007399">
    <property type="term" value="P:nervous system development"/>
    <property type="evidence" value="ECO:0007669"/>
    <property type="project" value="TreeGrafter"/>
</dbReference>
<dbReference type="AlphaFoldDB" id="A0A0T6AUJ6"/>
<feature type="compositionally biased region" description="Basic and acidic residues" evidence="4">
    <location>
        <begin position="378"/>
        <end position="400"/>
    </location>
</feature>
<dbReference type="Pfam" id="PF05923">
    <property type="entry name" value="APC_r"/>
    <property type="match status" value="2"/>
</dbReference>
<dbReference type="PANTHER" id="PTHR12607">
    <property type="entry name" value="ADENOMATOUS POLYPOSIS COLI PROTEIN FAMILY"/>
    <property type="match status" value="1"/>
</dbReference>
<dbReference type="InterPro" id="IPR016024">
    <property type="entry name" value="ARM-type_fold"/>
</dbReference>
<dbReference type="GO" id="GO:0008013">
    <property type="term" value="F:beta-catenin binding"/>
    <property type="evidence" value="ECO:0007669"/>
    <property type="project" value="InterPro"/>
</dbReference>
<dbReference type="InterPro" id="IPR026818">
    <property type="entry name" value="Apc_fam"/>
</dbReference>
<dbReference type="PROSITE" id="PS50176">
    <property type="entry name" value="ARM_REPEAT"/>
    <property type="match status" value="1"/>
</dbReference>
<feature type="non-terminal residue" evidence="5">
    <location>
        <position position="743"/>
    </location>
</feature>
<dbReference type="GO" id="GO:0090090">
    <property type="term" value="P:negative regulation of canonical Wnt signaling pathway"/>
    <property type="evidence" value="ECO:0007669"/>
    <property type="project" value="TreeGrafter"/>
</dbReference>
<dbReference type="GO" id="GO:0007026">
    <property type="term" value="P:negative regulation of microtubule depolymerization"/>
    <property type="evidence" value="ECO:0007669"/>
    <property type="project" value="TreeGrafter"/>
</dbReference>
<evidence type="ECO:0000313" key="6">
    <source>
        <dbReference type="Proteomes" id="UP000051574"/>
    </source>
</evidence>
<feature type="repeat" description="ARM" evidence="3">
    <location>
        <begin position="208"/>
        <end position="250"/>
    </location>
</feature>
<dbReference type="GO" id="GO:0008017">
    <property type="term" value="F:microtubule binding"/>
    <property type="evidence" value="ECO:0007669"/>
    <property type="project" value="TreeGrafter"/>
</dbReference>
<dbReference type="GO" id="GO:0001708">
    <property type="term" value="P:cell fate specification"/>
    <property type="evidence" value="ECO:0007669"/>
    <property type="project" value="TreeGrafter"/>
</dbReference>
<evidence type="ECO:0000256" key="2">
    <source>
        <dbReference type="ARBA" id="ARBA00022687"/>
    </source>
</evidence>
<name>A0A0T6AUJ6_9SCAR</name>
<dbReference type="InterPro" id="IPR009223">
    <property type="entry name" value="APC_rpt"/>
</dbReference>
<dbReference type="InterPro" id="IPR009240">
    <property type="entry name" value="APC_15aa_rpt"/>
</dbReference>
<feature type="compositionally biased region" description="Basic and acidic residues" evidence="4">
    <location>
        <begin position="729"/>
        <end position="743"/>
    </location>
</feature>
<evidence type="ECO:0000256" key="1">
    <source>
        <dbReference type="ARBA" id="ARBA00009051"/>
    </source>
</evidence>
<dbReference type="EMBL" id="LJIG01022792">
    <property type="protein sequence ID" value="KRT78692.1"/>
    <property type="molecule type" value="Genomic_DNA"/>
</dbReference>
<dbReference type="PANTHER" id="PTHR12607:SF12">
    <property type="entry name" value="APC-LIKE, ISOFORM A-RELATED"/>
    <property type="match status" value="1"/>
</dbReference>
<dbReference type="GO" id="GO:0016477">
    <property type="term" value="P:cell migration"/>
    <property type="evidence" value="ECO:0007669"/>
    <property type="project" value="TreeGrafter"/>
</dbReference>
<dbReference type="InterPro" id="IPR011989">
    <property type="entry name" value="ARM-like"/>
</dbReference>
<dbReference type="FunFam" id="1.25.10.10:FF:001248">
    <property type="entry name" value="Adenomatous polyposis coli protein, putative"/>
    <property type="match status" value="1"/>
</dbReference>
<dbReference type="GO" id="GO:0030877">
    <property type="term" value="C:beta-catenin destruction complex"/>
    <property type="evidence" value="ECO:0007669"/>
    <property type="project" value="TreeGrafter"/>
</dbReference>
<accession>A0A0T6AUJ6</accession>
<feature type="region of interest" description="Disordered" evidence="4">
    <location>
        <begin position="369"/>
        <end position="400"/>
    </location>
</feature>
<dbReference type="InterPro" id="IPR000225">
    <property type="entry name" value="Armadillo"/>
</dbReference>
<feature type="region of interest" description="Disordered" evidence="4">
    <location>
        <begin position="719"/>
        <end position="743"/>
    </location>
</feature>
<dbReference type="Pfam" id="PF00514">
    <property type="entry name" value="Arm"/>
    <property type="match status" value="1"/>
</dbReference>
<dbReference type="GO" id="GO:0007389">
    <property type="term" value="P:pattern specification process"/>
    <property type="evidence" value="ECO:0007669"/>
    <property type="project" value="TreeGrafter"/>
</dbReference>
<dbReference type="GO" id="GO:0005881">
    <property type="term" value="C:cytoplasmic microtubule"/>
    <property type="evidence" value="ECO:0007669"/>
    <property type="project" value="TreeGrafter"/>
</dbReference>
<feature type="compositionally biased region" description="Basic and acidic residues" evidence="4">
    <location>
        <begin position="651"/>
        <end position="666"/>
    </location>
</feature>
<keyword evidence="6" id="KW-1185">Reference proteome</keyword>
<evidence type="ECO:0000313" key="5">
    <source>
        <dbReference type="EMBL" id="KRT78692.1"/>
    </source>
</evidence>
<dbReference type="OrthoDB" id="5918429at2759"/>
<feature type="region of interest" description="Disordered" evidence="4">
    <location>
        <begin position="627"/>
        <end position="646"/>
    </location>
</feature>
<dbReference type="SMART" id="SM00185">
    <property type="entry name" value="ARM"/>
    <property type="match status" value="5"/>
</dbReference>
<dbReference type="SUPFAM" id="SSF48371">
    <property type="entry name" value="ARM repeat"/>
    <property type="match status" value="1"/>
</dbReference>
<keyword evidence="2" id="KW-0879">Wnt signaling pathway</keyword>
<feature type="region of interest" description="Disordered" evidence="4">
    <location>
        <begin position="651"/>
        <end position="681"/>
    </location>
</feature>
<comment type="caution">
    <text evidence="5">The sequence shown here is derived from an EMBL/GenBank/DDBJ whole genome shotgun (WGS) entry which is preliminary data.</text>
</comment>
<evidence type="ECO:0000256" key="3">
    <source>
        <dbReference type="PROSITE-ProRule" id="PRU00259"/>
    </source>
</evidence>
<evidence type="ECO:0000256" key="4">
    <source>
        <dbReference type="SAM" id="MobiDB-lite"/>
    </source>
</evidence>
<dbReference type="Pfam" id="PF05972">
    <property type="entry name" value="APC_15aa"/>
    <property type="match status" value="2"/>
</dbReference>
<protein>
    <submittedName>
        <fullName evidence="5">Armadillo repeat containing protein</fullName>
    </submittedName>
</protein>
<dbReference type="GO" id="GO:0016342">
    <property type="term" value="C:catenin complex"/>
    <property type="evidence" value="ECO:0007669"/>
    <property type="project" value="TreeGrafter"/>
</dbReference>
<reference evidence="5 6" key="1">
    <citation type="submission" date="2015-09" db="EMBL/GenBank/DDBJ databases">
        <title>Draft genome of the scarab beetle Oryctes borbonicus.</title>
        <authorList>
            <person name="Meyer J.M."/>
            <person name="Markov G.V."/>
            <person name="Baskaran P."/>
            <person name="Herrmann M."/>
            <person name="Sommer R.J."/>
            <person name="Roedelsperger C."/>
        </authorList>
    </citation>
    <scope>NUCLEOTIDE SEQUENCE [LARGE SCALE GENOMIC DNA]</scope>
    <source>
        <strain evidence="5">OB123</strain>
        <tissue evidence="5">Whole animal</tissue>
    </source>
</reference>
<proteinExistence type="inferred from homology"/>
<dbReference type="Proteomes" id="UP000051574">
    <property type="component" value="Unassembled WGS sequence"/>
</dbReference>
<sequence>MKLSFDEGHRQAICQLGGIHVIANLVETEHSIHGSTTEDTKCILMRRYACMALTNLTFGDSGNKALLCSFKDFMRALVIHLQSPSDELRQVTASVLRNLSWRADPVSKEILREVGTVTGLMKAAMMDSKENTLKSILSALWNLSAHCTENKAEICAIKDALGFLVDMLTYKTPSKSLAVIENSGGILRNISSQIAVREDYREILRQHNCLQVLLEQLKSPSLTIVSNACGTLWNLSAKNAQDQETLWQMGAPSMLRSLNHSKHKMIAMGSSAALKNLLSSRPSHALLPQMDATAKAMDLPILPTLGARKQKALLQDLDQNLHETFDNIESPTRTTGEEKFDKYVPTQEFIQRSRKKHVLRSESQECVSQSELVYESTRTSKSDSSAKNESLRNEEKLSRREEHLLQKESWKDELKIDVTKTRLPHHDDYLDHQKDPATQLCQPFASLNINEASTSSTPPYQKDYTSKLSPRLLQSYGNSSLPYNKRSSAYISVRTNYSDCAFEDEIDSGDQPIDFSRKYDELKSDTAGDISKEVKNRNERSNTYGIYAETDLDQPTDYSLRYAEDDSDSDLCDKKGEFIQDTVKTYYTEGTPYETPFNFSTATSMSDLRMETNEKVVIDNDDQKRTLEKTKIEDKNPPSDLDEKDHCSVEDISENESRQKSNDKALKSQFSSGLMSPEKPVHYCEEGTPGYFSRVSSFGSLNSIPANENLKLAKQGVAKKSGTAECEPEIEHRKTVETSPHES</sequence>
<dbReference type="Gene3D" id="1.25.10.10">
    <property type="entry name" value="Leucine-rich Repeat Variant"/>
    <property type="match status" value="1"/>
</dbReference>
<gene>
    <name evidence="5" type="ORF">AMK59_8519</name>
</gene>
<organism evidence="5 6">
    <name type="scientific">Oryctes borbonicus</name>
    <dbReference type="NCBI Taxonomy" id="1629725"/>
    <lineage>
        <taxon>Eukaryota</taxon>
        <taxon>Metazoa</taxon>
        <taxon>Ecdysozoa</taxon>
        <taxon>Arthropoda</taxon>
        <taxon>Hexapoda</taxon>
        <taxon>Insecta</taxon>
        <taxon>Pterygota</taxon>
        <taxon>Neoptera</taxon>
        <taxon>Endopterygota</taxon>
        <taxon>Coleoptera</taxon>
        <taxon>Polyphaga</taxon>
        <taxon>Scarabaeiformia</taxon>
        <taxon>Scarabaeidae</taxon>
        <taxon>Dynastinae</taxon>
        <taxon>Oryctes</taxon>
    </lineage>
</organism>
<dbReference type="GO" id="GO:0016055">
    <property type="term" value="P:Wnt signaling pathway"/>
    <property type="evidence" value="ECO:0007669"/>
    <property type="project" value="UniProtKB-KW"/>
</dbReference>